<evidence type="ECO:0000256" key="1">
    <source>
        <dbReference type="SAM" id="MobiDB-lite"/>
    </source>
</evidence>
<feature type="compositionally biased region" description="Basic and acidic residues" evidence="1">
    <location>
        <begin position="158"/>
        <end position="167"/>
    </location>
</feature>
<evidence type="ECO:0000313" key="4">
    <source>
        <dbReference type="Proteomes" id="UP000004994"/>
    </source>
</evidence>
<dbReference type="EnsemblPlants" id="Solyc09g056395.1.1">
    <property type="protein sequence ID" value="Solyc09g056395.1.1"/>
    <property type="gene ID" value="Solyc09g056395.1"/>
</dbReference>
<keyword evidence="2" id="KW-0812">Transmembrane</keyword>
<feature type="transmembrane region" description="Helical" evidence="2">
    <location>
        <begin position="12"/>
        <end position="35"/>
    </location>
</feature>
<name>A0A3Q7I206_SOLLC</name>
<feature type="region of interest" description="Disordered" evidence="1">
    <location>
        <begin position="158"/>
        <end position="179"/>
    </location>
</feature>
<evidence type="ECO:0000256" key="2">
    <source>
        <dbReference type="SAM" id="Phobius"/>
    </source>
</evidence>
<organism evidence="3">
    <name type="scientific">Solanum lycopersicum</name>
    <name type="common">Tomato</name>
    <name type="synonym">Lycopersicon esculentum</name>
    <dbReference type="NCBI Taxonomy" id="4081"/>
    <lineage>
        <taxon>Eukaryota</taxon>
        <taxon>Viridiplantae</taxon>
        <taxon>Streptophyta</taxon>
        <taxon>Embryophyta</taxon>
        <taxon>Tracheophyta</taxon>
        <taxon>Spermatophyta</taxon>
        <taxon>Magnoliopsida</taxon>
        <taxon>eudicotyledons</taxon>
        <taxon>Gunneridae</taxon>
        <taxon>Pentapetalae</taxon>
        <taxon>asterids</taxon>
        <taxon>lamiids</taxon>
        <taxon>Solanales</taxon>
        <taxon>Solanaceae</taxon>
        <taxon>Solanoideae</taxon>
        <taxon>Solaneae</taxon>
        <taxon>Solanum</taxon>
        <taxon>Solanum subgen. Lycopersicon</taxon>
    </lineage>
</organism>
<dbReference type="Proteomes" id="UP000004994">
    <property type="component" value="Chromosome 9"/>
</dbReference>
<protein>
    <submittedName>
        <fullName evidence="3">Uncharacterized protein</fullName>
    </submittedName>
</protein>
<reference evidence="3" key="2">
    <citation type="submission" date="2019-01" db="UniProtKB">
        <authorList>
            <consortium name="EnsemblPlants"/>
        </authorList>
    </citation>
    <scope>IDENTIFICATION</scope>
    <source>
        <strain evidence="3">cv. Heinz 1706</strain>
    </source>
</reference>
<sequence length="199" mass="23682">MFPKMTFTLTFLFIFFLFIFLIFISKLLTFLLVFISDFFNIPSQVGGEQSEAQLGHIVKMRRSDKWLSKYVGQLISGRDEGKGNQVGKVLMTNKMAVKLDVFCTLVEHRVSSDVDCCLSIRVNRYWQRRRNRQIYDNDTELCFFDFQEMGDRPKLIKKPLTDRRESQQDAQSASQKLDRRIHRRRYCRDMRDIKLVQEL</sequence>
<evidence type="ECO:0000313" key="3">
    <source>
        <dbReference type="EnsemblPlants" id="Solyc09g056395.1.1"/>
    </source>
</evidence>
<dbReference type="AlphaFoldDB" id="A0A3Q7I206"/>
<keyword evidence="2" id="KW-0472">Membrane</keyword>
<reference evidence="3" key="1">
    <citation type="journal article" date="2012" name="Nature">
        <title>The tomato genome sequence provides insights into fleshy fruit evolution.</title>
        <authorList>
            <consortium name="Tomato Genome Consortium"/>
        </authorList>
    </citation>
    <scope>NUCLEOTIDE SEQUENCE [LARGE SCALE GENOMIC DNA]</scope>
    <source>
        <strain evidence="3">cv. Heinz 1706</strain>
    </source>
</reference>
<keyword evidence="2" id="KW-1133">Transmembrane helix</keyword>
<dbReference type="Gramene" id="Solyc09g056395.1.1">
    <property type="protein sequence ID" value="Solyc09g056395.1.1"/>
    <property type="gene ID" value="Solyc09g056395.1"/>
</dbReference>
<keyword evidence="4" id="KW-1185">Reference proteome</keyword>
<accession>A0A3Q7I206</accession>
<proteinExistence type="predicted"/>
<dbReference type="InParanoid" id="A0A3Q7I206"/>